<dbReference type="InterPro" id="IPR007719">
    <property type="entry name" value="PCS_N"/>
</dbReference>
<dbReference type="GO" id="GO:0046938">
    <property type="term" value="P:phytochelatin biosynthetic process"/>
    <property type="evidence" value="ECO:0007669"/>
    <property type="project" value="InterPro"/>
</dbReference>
<dbReference type="SUPFAM" id="SSF54001">
    <property type="entry name" value="Cysteine proteinases"/>
    <property type="match status" value="1"/>
</dbReference>
<keyword evidence="3" id="KW-0808">Transferase</keyword>
<evidence type="ECO:0000256" key="4">
    <source>
        <dbReference type="ARBA" id="ARBA00022723"/>
    </source>
</evidence>
<dbReference type="GO" id="GO:0010273">
    <property type="term" value="P:detoxification of copper ion"/>
    <property type="evidence" value="ECO:0007669"/>
    <property type="project" value="TreeGrafter"/>
</dbReference>
<accession>A0A9W6F9Y8</accession>
<dbReference type="InterPro" id="IPR038156">
    <property type="entry name" value="PCS_N_sf"/>
</dbReference>
<dbReference type="Gene3D" id="3.90.70.30">
    <property type="entry name" value="Phytochelatin synthase, N-terminal domain"/>
    <property type="match status" value="1"/>
</dbReference>
<feature type="compositionally biased region" description="Low complexity" evidence="5">
    <location>
        <begin position="382"/>
        <end position="391"/>
    </location>
</feature>
<dbReference type="OrthoDB" id="448954at2759"/>
<feature type="region of interest" description="Disordered" evidence="5">
    <location>
        <begin position="353"/>
        <end position="400"/>
    </location>
</feature>
<dbReference type="EMBL" id="BRXU01000043">
    <property type="protein sequence ID" value="GLC61230.1"/>
    <property type="molecule type" value="Genomic_DNA"/>
</dbReference>
<feature type="region of interest" description="Disordered" evidence="5">
    <location>
        <begin position="798"/>
        <end position="836"/>
    </location>
</feature>
<dbReference type="GO" id="GO:0098849">
    <property type="term" value="P:cellular detoxification of cadmium ion"/>
    <property type="evidence" value="ECO:0007669"/>
    <property type="project" value="TreeGrafter"/>
</dbReference>
<feature type="domain" description="Peptidase C83" evidence="6">
    <location>
        <begin position="5"/>
        <end position="225"/>
    </location>
</feature>
<feature type="compositionally biased region" description="Low complexity" evidence="5">
    <location>
        <begin position="815"/>
        <end position="836"/>
    </location>
</feature>
<name>A0A9W6F9Y8_9CHLO</name>
<evidence type="ECO:0000256" key="5">
    <source>
        <dbReference type="SAM" id="MobiDB-lite"/>
    </source>
</evidence>
<feature type="compositionally biased region" description="Gly residues" evidence="5">
    <location>
        <begin position="741"/>
        <end position="750"/>
    </location>
</feature>
<proteinExistence type="predicted"/>
<dbReference type="GO" id="GO:0046872">
    <property type="term" value="F:metal ion binding"/>
    <property type="evidence" value="ECO:0007669"/>
    <property type="project" value="UniProtKB-KW"/>
</dbReference>
<dbReference type="PROSITE" id="PS51443">
    <property type="entry name" value="PCS"/>
    <property type="match status" value="1"/>
</dbReference>
<evidence type="ECO:0000256" key="3">
    <source>
        <dbReference type="ARBA" id="ARBA00022679"/>
    </source>
</evidence>
<gene>
    <name evidence="7" type="primary">PLEST009344</name>
    <name evidence="7" type="ORF">PLESTB_001733500</name>
</gene>
<evidence type="ECO:0000256" key="1">
    <source>
        <dbReference type="ARBA" id="ARBA00012468"/>
    </source>
</evidence>
<keyword evidence="2" id="KW-0104">Cadmium</keyword>
<evidence type="ECO:0000259" key="6">
    <source>
        <dbReference type="PROSITE" id="PS51443"/>
    </source>
</evidence>
<feature type="region of interest" description="Disordered" evidence="5">
    <location>
        <begin position="735"/>
        <end position="765"/>
    </location>
</feature>
<evidence type="ECO:0000256" key="2">
    <source>
        <dbReference type="ARBA" id="ARBA00022539"/>
    </source>
</evidence>
<dbReference type="InterPro" id="IPR038765">
    <property type="entry name" value="Papain-like_cys_pep_sf"/>
</dbReference>
<reference evidence="7 8" key="1">
    <citation type="journal article" date="2023" name="Commun. Biol.">
        <title>Reorganization of the ancestral sex-determining regions during the evolution of trioecy in Pleodorina starrii.</title>
        <authorList>
            <person name="Takahashi K."/>
            <person name="Suzuki S."/>
            <person name="Kawai-Toyooka H."/>
            <person name="Yamamoto K."/>
            <person name="Hamaji T."/>
            <person name="Ootsuki R."/>
            <person name="Yamaguchi H."/>
            <person name="Kawachi M."/>
            <person name="Higashiyama T."/>
            <person name="Nozaki H."/>
        </authorList>
    </citation>
    <scope>NUCLEOTIDE SEQUENCE [LARGE SCALE GENOMIC DNA]</scope>
    <source>
        <strain evidence="7 8">NIES-4479</strain>
    </source>
</reference>
<dbReference type="Pfam" id="PF05023">
    <property type="entry name" value="Phytochelatin"/>
    <property type="match status" value="1"/>
</dbReference>
<sequence>MAQSGNKRTYYKRELPSPPAIAFSSAQGREVFAEALQLGTMVGFFKLIEQFITQEEPQYCGLAAVSMTLNALGIDPRRTWKGAWRWFTETMLDCCKTMEDIKRDGITLNQAACLARCNGADVSVHRYGTFDGLTFRRLLREVCASEDRHMVVSYSRKTFQQSGDGHFSPVGGYNPQRDMVLILDVARFKYSPHWVAVDELMEAMGHLDPAIGRPRGFMLLSSRCPRESALFSMDLDLDPGPHADVDVDVGLGQRREMDLGTAQHALSELAAAQDRPRQSPCKASGLACAAAADLDTAAERPTGVGSCSGGDSTCLAPAPPQPSPEPRWAAAHRFLMVEAPALLAQLLAEPDRPEAAGLTGNDGGESDTAGHGEEEEEEDAAESAGGATSSSEGERGRSRGGVPSLDSLVCSLVAAAPLESVCALLTRRPPLAYVGQLRRGPCCSCCLMSGGDGGGEAAGAGLAVVREEGTPAAAVCTAAAPDPPSVRLAPCNSSLRGARCGGKARRGPKQRHLLTEAAVAAVEAAAGVAAAAAGGTMANPLVGGMQVDCAASQPRSLPVLTASVFERCRSDNAGCSPVAASLAGDAGVGPNLAGAAGGPGFTSVQIDSSASLSSRSDAGSLLDSAGASESSLTGSLSSGHSSCCHGEPLEHHCVPPQVQTLVADELRFTNMFKLVDYWLRRHRGCNHVSQPDITAFMRPAGAAAIAAAATVVPPPVSAPAVSSAVLSTHGSDPSTAAHCAGSGGGGGGGFPAPARGEVQGGKGERTDGGCGCDLGLPDLAAEKLAAALLLLSEADGWPLKEQPHPQSNQQKDEAAPAPASGKAAEAAAPGSVAPGGVPKCGRPRCRKCRRRAAAAGDRAAALEELREQWAALMRMAPLGLFASAPVLKDELSYLRLQLAAVGQCQG</sequence>
<dbReference type="Proteomes" id="UP001165080">
    <property type="component" value="Unassembled WGS sequence"/>
</dbReference>
<keyword evidence="4" id="KW-0479">Metal-binding</keyword>
<dbReference type="FunFam" id="3.90.70.30:FF:000001">
    <property type="entry name" value="Glutathione gamma-glutamylcysteinyltransferase 1"/>
    <property type="match status" value="1"/>
</dbReference>
<evidence type="ECO:0000313" key="7">
    <source>
        <dbReference type="EMBL" id="GLC61230.1"/>
    </source>
</evidence>
<dbReference type="InterPro" id="IPR040409">
    <property type="entry name" value="PCS-like"/>
</dbReference>
<dbReference type="EC" id="2.3.2.15" evidence="1"/>
<dbReference type="AlphaFoldDB" id="A0A9W6F9Y8"/>
<dbReference type="GO" id="GO:0016756">
    <property type="term" value="F:glutathione gamma-glutamylcysteinyltransferase activity"/>
    <property type="evidence" value="ECO:0007669"/>
    <property type="project" value="UniProtKB-EC"/>
</dbReference>
<dbReference type="PANTHER" id="PTHR33447">
    <property type="entry name" value="GLUTATHIONE GAMMA-GLUTAMYLCYSTEINYLTRANSFERASE"/>
    <property type="match status" value="1"/>
</dbReference>
<keyword evidence="8" id="KW-1185">Reference proteome</keyword>
<dbReference type="PANTHER" id="PTHR33447:SF2">
    <property type="entry name" value="GLUTATHIONE GAMMA-GLUTAMYLCYSTEINYLTRANSFERASE"/>
    <property type="match status" value="1"/>
</dbReference>
<comment type="caution">
    <text evidence="7">The sequence shown here is derived from an EMBL/GenBank/DDBJ whole genome shotgun (WGS) entry which is preliminary data.</text>
</comment>
<protein>
    <recommendedName>
        <fullName evidence="1">glutathione gamma-glutamylcysteinyltransferase</fullName>
        <ecNumber evidence="1">2.3.2.15</ecNumber>
    </recommendedName>
</protein>
<organism evidence="7 8">
    <name type="scientific">Pleodorina starrii</name>
    <dbReference type="NCBI Taxonomy" id="330485"/>
    <lineage>
        <taxon>Eukaryota</taxon>
        <taxon>Viridiplantae</taxon>
        <taxon>Chlorophyta</taxon>
        <taxon>core chlorophytes</taxon>
        <taxon>Chlorophyceae</taxon>
        <taxon>CS clade</taxon>
        <taxon>Chlamydomonadales</taxon>
        <taxon>Volvocaceae</taxon>
        <taxon>Pleodorina</taxon>
    </lineage>
</organism>
<evidence type="ECO:0000313" key="8">
    <source>
        <dbReference type="Proteomes" id="UP001165080"/>
    </source>
</evidence>